<name>A0A8J6JDB0_9FIRM</name>
<dbReference type="AlphaFoldDB" id="A0A8J6JDB0"/>
<evidence type="ECO:0000313" key="3">
    <source>
        <dbReference type="Proteomes" id="UP000661435"/>
    </source>
</evidence>
<proteinExistence type="predicted"/>
<keyword evidence="3" id="KW-1185">Reference proteome</keyword>
<evidence type="ECO:0000313" key="2">
    <source>
        <dbReference type="EMBL" id="MBC5732270.1"/>
    </source>
</evidence>
<dbReference type="Proteomes" id="UP000661435">
    <property type="component" value="Unassembled WGS sequence"/>
</dbReference>
<protein>
    <submittedName>
        <fullName evidence="2">Uncharacterized protein</fullName>
    </submittedName>
</protein>
<gene>
    <name evidence="2" type="ORF">H8S57_00825</name>
</gene>
<reference evidence="2" key="1">
    <citation type="submission" date="2020-08" db="EMBL/GenBank/DDBJ databases">
        <title>Genome public.</title>
        <authorList>
            <person name="Liu C."/>
            <person name="Sun Q."/>
        </authorList>
    </citation>
    <scope>NUCLEOTIDE SEQUENCE</scope>
    <source>
        <strain evidence="2">NSJ-51</strain>
    </source>
</reference>
<feature type="region of interest" description="Disordered" evidence="1">
    <location>
        <begin position="81"/>
        <end position="111"/>
    </location>
</feature>
<comment type="caution">
    <text evidence="2">The sequence shown here is derived from an EMBL/GenBank/DDBJ whole genome shotgun (WGS) entry which is preliminary data.</text>
</comment>
<evidence type="ECO:0000256" key="1">
    <source>
        <dbReference type="SAM" id="MobiDB-lite"/>
    </source>
</evidence>
<dbReference type="EMBL" id="JACOPP010000001">
    <property type="protein sequence ID" value="MBC5732270.1"/>
    <property type="molecule type" value="Genomic_DNA"/>
</dbReference>
<accession>A0A8J6JDB0</accession>
<organism evidence="2 3">
    <name type="scientific">Lawsonibacter hominis</name>
    <dbReference type="NCBI Taxonomy" id="2763053"/>
    <lineage>
        <taxon>Bacteria</taxon>
        <taxon>Bacillati</taxon>
        <taxon>Bacillota</taxon>
        <taxon>Clostridia</taxon>
        <taxon>Eubacteriales</taxon>
        <taxon>Oscillospiraceae</taxon>
        <taxon>Lawsonibacter</taxon>
    </lineage>
</organism>
<sequence>MGMAAKKERGRFSLRFNIGDPVQRAAVELLELQPPHSKSQYIANAITYYNANFADDPQPLKAMAPVIDRAAIEAIVHEIMRQETGQTEKPAPASGICRMEEGKAASTSNVQAQKPEYIPEVGEAPEIDDVTRYLIASTMAAFRR</sequence>